<evidence type="ECO:0000313" key="3">
    <source>
        <dbReference type="Proteomes" id="UP000030856"/>
    </source>
</evidence>
<keyword evidence="3" id="KW-1185">Reference proteome</keyword>
<protein>
    <submittedName>
        <fullName evidence="2">Uncharacterized protein</fullName>
    </submittedName>
</protein>
<keyword evidence="1" id="KW-0175">Coiled coil</keyword>
<evidence type="ECO:0000313" key="2">
    <source>
        <dbReference type="EMBL" id="KHF25265.1"/>
    </source>
</evidence>
<name>A0A0B0H838_SOVGS</name>
<comment type="caution">
    <text evidence="2">The sequence shown here is derived from an EMBL/GenBank/DDBJ whole genome shotgun (WGS) entry which is preliminary data.</text>
</comment>
<organism evidence="2 3">
    <name type="scientific">Solemya velum gill symbiont</name>
    <dbReference type="NCBI Taxonomy" id="2340"/>
    <lineage>
        <taxon>Bacteria</taxon>
        <taxon>Pseudomonadati</taxon>
        <taxon>Pseudomonadota</taxon>
        <taxon>Gammaproteobacteria</taxon>
        <taxon>sulfur-oxidizing symbionts</taxon>
    </lineage>
</organism>
<feature type="coiled-coil region" evidence="1">
    <location>
        <begin position="6"/>
        <end position="36"/>
    </location>
</feature>
<dbReference type="AlphaFoldDB" id="A0A0B0H838"/>
<proteinExistence type="predicted"/>
<gene>
    <name evidence="2" type="ORF">JV46_06130</name>
</gene>
<accession>A0A0B0H838</accession>
<dbReference type="Proteomes" id="UP000030856">
    <property type="component" value="Unassembled WGS sequence"/>
</dbReference>
<dbReference type="EMBL" id="JRAA01000002">
    <property type="protein sequence ID" value="KHF25265.1"/>
    <property type="molecule type" value="Genomic_DNA"/>
</dbReference>
<dbReference type="STRING" id="2340.JV46_06130"/>
<evidence type="ECO:0000256" key="1">
    <source>
        <dbReference type="SAM" id="Coils"/>
    </source>
</evidence>
<sequence length="152" mass="17776">MHWQEKTQMSLLIDTLRKEKAELEAVRHRARSTRRAARARHLTEKLMKDLAELEPKLAPNGDIHICDGENFYCRILVDESGYRLARYEDTDASGAASTFTSDHEDRERLIRCVIDHLPHDMVQRLSMRIEPRTPLQVFADKLIDSWHKLKSL</sequence>
<reference evidence="2 3" key="1">
    <citation type="journal article" date="2014" name="BMC Genomics">
        <title>The genome of the intracellular bacterium of the coastal bivalve, Solemya velum: a blueprint for thriving in and out of symbiosis.</title>
        <authorList>
            <person name="Dmytrenko O."/>
            <person name="Russell S.L."/>
            <person name="Loo W.T."/>
            <person name="Fontanez K.M."/>
            <person name="Liao L."/>
            <person name="Roeselers G."/>
            <person name="Sharma R."/>
            <person name="Stewart F.J."/>
            <person name="Newton I.L."/>
            <person name="Woyke T."/>
            <person name="Wu D."/>
            <person name="Lang J.M."/>
            <person name="Eisen J.A."/>
            <person name="Cavanaugh C.M."/>
        </authorList>
    </citation>
    <scope>NUCLEOTIDE SEQUENCE [LARGE SCALE GENOMIC DNA]</scope>
    <source>
        <strain evidence="2 3">WH</strain>
    </source>
</reference>